<keyword evidence="4 7" id="KW-0812">Transmembrane</keyword>
<feature type="transmembrane region" description="Helical" evidence="8">
    <location>
        <begin position="31"/>
        <end position="53"/>
    </location>
</feature>
<dbReference type="PATRIC" id="fig|1886670.3.peg.2402"/>
<feature type="transmembrane region" description="Helical" evidence="8">
    <location>
        <begin position="85"/>
        <end position="103"/>
    </location>
</feature>
<dbReference type="Gene3D" id="1.10.3730.20">
    <property type="match status" value="1"/>
</dbReference>
<dbReference type="GO" id="GO:0022857">
    <property type="term" value="F:transmembrane transporter activity"/>
    <property type="evidence" value="ECO:0007669"/>
    <property type="project" value="InterPro"/>
</dbReference>
<dbReference type="PANTHER" id="PTHR30561:SF0">
    <property type="entry name" value="GUANIDINIUM EXPORTER"/>
    <property type="match status" value="1"/>
</dbReference>
<evidence type="ECO:0000256" key="5">
    <source>
        <dbReference type="ARBA" id="ARBA00022989"/>
    </source>
</evidence>
<evidence type="ECO:0000313" key="9">
    <source>
        <dbReference type="EMBL" id="ODP28372.1"/>
    </source>
</evidence>
<keyword evidence="2" id="KW-0813">Transport</keyword>
<dbReference type="InterPro" id="IPR045324">
    <property type="entry name" value="Small_multidrug_res"/>
</dbReference>
<dbReference type="RefSeq" id="WP_069327773.1">
    <property type="nucleotide sequence ID" value="NZ_MDER01000039.1"/>
</dbReference>
<dbReference type="InterPro" id="IPR037185">
    <property type="entry name" value="EmrE-like"/>
</dbReference>
<evidence type="ECO:0000313" key="10">
    <source>
        <dbReference type="Proteomes" id="UP000094578"/>
    </source>
</evidence>
<dbReference type="InterPro" id="IPR000390">
    <property type="entry name" value="Small_drug/metabolite_transptr"/>
</dbReference>
<dbReference type="STRING" id="1886670.PTI45_02362"/>
<evidence type="ECO:0000256" key="6">
    <source>
        <dbReference type="ARBA" id="ARBA00023136"/>
    </source>
</evidence>
<gene>
    <name evidence="9" type="ORF">PTI45_02362</name>
</gene>
<dbReference type="FunFam" id="1.10.3730.20:FF:000001">
    <property type="entry name" value="Quaternary ammonium compound resistance transporter SugE"/>
    <property type="match status" value="1"/>
</dbReference>
<feature type="transmembrane region" description="Helical" evidence="8">
    <location>
        <begin position="6"/>
        <end position="24"/>
    </location>
</feature>
<protein>
    <submittedName>
        <fullName evidence="9">Quaternary ammonium compound-resistance protein SugE</fullName>
    </submittedName>
</protein>
<keyword evidence="10" id="KW-1185">Reference proteome</keyword>
<evidence type="ECO:0000256" key="2">
    <source>
        <dbReference type="ARBA" id="ARBA00022448"/>
    </source>
</evidence>
<evidence type="ECO:0000256" key="4">
    <source>
        <dbReference type="ARBA" id="ARBA00022692"/>
    </source>
</evidence>
<sequence length="104" mass="11018">MSWLALVVAGGFEVVGVIMMNRIVRHKSLLNYLLMIITFAGSFSCLTVAMNGIPMGTAYAIWTGIGTVGGTLVGMFMYGEAKSGLRILFIAMIIASAIGLKLIA</sequence>
<accession>A0A1E3L3H6</accession>
<evidence type="ECO:0000256" key="1">
    <source>
        <dbReference type="ARBA" id="ARBA00004651"/>
    </source>
</evidence>
<keyword evidence="6 8" id="KW-0472">Membrane</keyword>
<keyword evidence="3" id="KW-1003">Cell membrane</keyword>
<reference evidence="9 10" key="1">
    <citation type="submission" date="2016-08" db="EMBL/GenBank/DDBJ databases">
        <title>Genome sequencing of Paenibacillus sp. TI45-13ar, isolated from Korean traditional nuruk.</title>
        <authorList>
            <person name="Kim S.-J."/>
        </authorList>
    </citation>
    <scope>NUCLEOTIDE SEQUENCE [LARGE SCALE GENOMIC DNA]</scope>
    <source>
        <strain evidence="9 10">TI45-13ar</strain>
    </source>
</reference>
<dbReference type="SUPFAM" id="SSF103481">
    <property type="entry name" value="Multidrug resistance efflux transporter EmrE"/>
    <property type="match status" value="1"/>
</dbReference>
<proteinExistence type="inferred from homology"/>
<feature type="transmembrane region" description="Helical" evidence="8">
    <location>
        <begin position="59"/>
        <end position="78"/>
    </location>
</feature>
<evidence type="ECO:0000256" key="8">
    <source>
        <dbReference type="SAM" id="Phobius"/>
    </source>
</evidence>
<dbReference type="Proteomes" id="UP000094578">
    <property type="component" value="Unassembled WGS sequence"/>
</dbReference>
<keyword evidence="5 8" id="KW-1133">Transmembrane helix</keyword>
<evidence type="ECO:0000256" key="3">
    <source>
        <dbReference type="ARBA" id="ARBA00022475"/>
    </source>
</evidence>
<dbReference type="EMBL" id="MDER01000039">
    <property type="protein sequence ID" value="ODP28372.1"/>
    <property type="molecule type" value="Genomic_DNA"/>
</dbReference>
<organism evidence="9 10">
    <name type="scientific">Paenibacillus nuruki</name>
    <dbReference type="NCBI Taxonomy" id="1886670"/>
    <lineage>
        <taxon>Bacteria</taxon>
        <taxon>Bacillati</taxon>
        <taxon>Bacillota</taxon>
        <taxon>Bacilli</taxon>
        <taxon>Bacillales</taxon>
        <taxon>Paenibacillaceae</taxon>
        <taxon>Paenibacillus</taxon>
    </lineage>
</organism>
<evidence type="ECO:0000256" key="7">
    <source>
        <dbReference type="RuleBase" id="RU003942"/>
    </source>
</evidence>
<name>A0A1E3L3H6_9BACL</name>
<dbReference type="AlphaFoldDB" id="A0A1E3L3H6"/>
<comment type="similarity">
    <text evidence="7">Belongs to the drug/metabolite transporter (DMT) superfamily. Small multidrug resistance (SMR) (TC 2.A.7.1) family.</text>
</comment>
<comment type="subcellular location">
    <subcellularLocation>
        <location evidence="1 7">Cell membrane</location>
        <topology evidence="1 7">Multi-pass membrane protein</topology>
    </subcellularLocation>
</comment>
<dbReference type="Pfam" id="PF00893">
    <property type="entry name" value="Multi_Drug_Res"/>
    <property type="match status" value="1"/>
</dbReference>
<comment type="caution">
    <text evidence="9">The sequence shown here is derived from an EMBL/GenBank/DDBJ whole genome shotgun (WGS) entry which is preliminary data.</text>
</comment>
<dbReference type="PANTHER" id="PTHR30561">
    <property type="entry name" value="SMR FAMILY PROTON-DEPENDENT DRUG EFFLUX TRANSPORTER SUGE"/>
    <property type="match status" value="1"/>
</dbReference>
<dbReference type="GO" id="GO:0005886">
    <property type="term" value="C:plasma membrane"/>
    <property type="evidence" value="ECO:0007669"/>
    <property type="project" value="UniProtKB-SubCell"/>
</dbReference>